<dbReference type="GO" id="GO:0016020">
    <property type="term" value="C:membrane"/>
    <property type="evidence" value="ECO:0007669"/>
    <property type="project" value="UniProtKB-SubCell"/>
</dbReference>
<proteinExistence type="predicted"/>
<feature type="transmembrane region" description="Helical" evidence="6">
    <location>
        <begin position="112"/>
        <end position="130"/>
    </location>
</feature>
<feature type="transmembrane region" description="Helical" evidence="6">
    <location>
        <begin position="12"/>
        <end position="33"/>
    </location>
</feature>
<dbReference type="Gene3D" id="1.20.1510.10">
    <property type="entry name" value="Cation efflux protein transmembrane domain"/>
    <property type="match status" value="1"/>
</dbReference>
<dbReference type="OrthoDB" id="435980at2759"/>
<dbReference type="InterPro" id="IPR050291">
    <property type="entry name" value="CDF_Transporter"/>
</dbReference>
<dbReference type="NCBIfam" id="TIGR01297">
    <property type="entry name" value="CDF"/>
    <property type="match status" value="1"/>
</dbReference>
<comment type="subcellular location">
    <subcellularLocation>
        <location evidence="1">Membrane</location>
        <topology evidence="1">Multi-pass membrane protein</topology>
    </subcellularLocation>
</comment>
<organism evidence="8 9">
    <name type="scientific">Malassezia vespertilionis</name>
    <dbReference type="NCBI Taxonomy" id="2020962"/>
    <lineage>
        <taxon>Eukaryota</taxon>
        <taxon>Fungi</taxon>
        <taxon>Dikarya</taxon>
        <taxon>Basidiomycota</taxon>
        <taxon>Ustilaginomycotina</taxon>
        <taxon>Malasseziomycetes</taxon>
        <taxon>Malasseziales</taxon>
        <taxon>Malasseziaceae</taxon>
        <taxon>Malassezia</taxon>
    </lineage>
</organism>
<evidence type="ECO:0000256" key="4">
    <source>
        <dbReference type="ARBA" id="ARBA00022989"/>
    </source>
</evidence>
<keyword evidence="9" id="KW-1185">Reference proteome</keyword>
<dbReference type="GO" id="GO:0098771">
    <property type="term" value="P:inorganic ion homeostasis"/>
    <property type="evidence" value="ECO:0007669"/>
    <property type="project" value="UniProtKB-ARBA"/>
</dbReference>
<evidence type="ECO:0000313" key="9">
    <source>
        <dbReference type="Proteomes" id="UP000232875"/>
    </source>
</evidence>
<keyword evidence="2" id="KW-0813">Transport</keyword>
<evidence type="ECO:0000256" key="6">
    <source>
        <dbReference type="SAM" id="Phobius"/>
    </source>
</evidence>
<evidence type="ECO:0000313" key="8">
    <source>
        <dbReference type="EMBL" id="PKI85846.1"/>
    </source>
</evidence>
<dbReference type="InterPro" id="IPR058533">
    <property type="entry name" value="Cation_efflux_TM"/>
</dbReference>
<feature type="transmembrane region" description="Helical" evidence="6">
    <location>
        <begin position="79"/>
        <end position="100"/>
    </location>
</feature>
<dbReference type="STRING" id="2020962.A0A2N1JH14"/>
<protein>
    <recommendedName>
        <fullName evidence="7">Cation efflux protein transmembrane domain-containing protein</fullName>
    </recommendedName>
</protein>
<feature type="transmembrane region" description="Helical" evidence="6">
    <location>
        <begin position="189"/>
        <end position="208"/>
    </location>
</feature>
<sequence>MKGNGGPVAKVAFLGLLTNVMLGLMKGLAGWTLNSAVLVADASHSITDTLGDILTLFCLCKAQKRPSPEYPFGYGKLEAVGTVVISIMYLLSSVGIGLHSCSQLLVFLPESLLYYVQLWIAALSSMLAVHDDHGHSHSHYHHESLVDPKALVFVFIGIVVKEALFRYTRKVARTSRSSVLEASAYHHHIEGMSAIASFIAIAGSWYGLTLLDPLGGLVLALINGREALSLLVSSLQQLCDHSVSLDTLRAIEAAMDEAETSTNLQQKHPLFTWDEVKAVNSGPSIIAYVRLRFERDVLLADALATEQFVRKSVQSAYPAVRIPD</sequence>
<dbReference type="GO" id="GO:0008324">
    <property type="term" value="F:monoatomic cation transmembrane transporter activity"/>
    <property type="evidence" value="ECO:0007669"/>
    <property type="project" value="InterPro"/>
</dbReference>
<keyword evidence="3 6" id="KW-0812">Transmembrane</keyword>
<evidence type="ECO:0000256" key="5">
    <source>
        <dbReference type="ARBA" id="ARBA00023136"/>
    </source>
</evidence>
<dbReference type="EMBL" id="KZ454987">
    <property type="protein sequence ID" value="PKI85846.1"/>
    <property type="molecule type" value="Genomic_DNA"/>
</dbReference>
<dbReference type="Proteomes" id="UP000232875">
    <property type="component" value="Unassembled WGS sequence"/>
</dbReference>
<dbReference type="PANTHER" id="PTHR43840">
    <property type="entry name" value="MITOCHONDRIAL METAL TRANSPORTER 1-RELATED"/>
    <property type="match status" value="1"/>
</dbReference>
<name>A0A2N1JH14_9BASI</name>
<evidence type="ECO:0000256" key="1">
    <source>
        <dbReference type="ARBA" id="ARBA00004141"/>
    </source>
</evidence>
<dbReference type="InterPro" id="IPR027469">
    <property type="entry name" value="Cation_efflux_TMD_sf"/>
</dbReference>
<dbReference type="AlphaFoldDB" id="A0A2N1JH14"/>
<reference evidence="8 9" key="1">
    <citation type="submission" date="2017-10" db="EMBL/GenBank/DDBJ databases">
        <title>A novel species of cold-tolerant Malassezia isolated from bats.</title>
        <authorList>
            <person name="Lorch J.M."/>
            <person name="Palmer J.M."/>
            <person name="Vanderwolf K.J."/>
            <person name="Schmidt K.Z."/>
            <person name="Verant M.L."/>
            <person name="Weller T.J."/>
            <person name="Blehert D.S."/>
        </authorList>
    </citation>
    <scope>NUCLEOTIDE SEQUENCE [LARGE SCALE GENOMIC DNA]</scope>
    <source>
        <strain evidence="8 9">NWHC:44797-103</strain>
    </source>
</reference>
<dbReference type="InterPro" id="IPR002524">
    <property type="entry name" value="Cation_efflux"/>
</dbReference>
<evidence type="ECO:0000256" key="3">
    <source>
        <dbReference type="ARBA" id="ARBA00022692"/>
    </source>
</evidence>
<gene>
    <name evidence="8" type="ORF">MVES_000515</name>
</gene>
<keyword evidence="4 6" id="KW-1133">Transmembrane helix</keyword>
<dbReference type="PANTHER" id="PTHR43840:SF15">
    <property type="entry name" value="MITOCHONDRIAL METAL TRANSPORTER 1-RELATED"/>
    <property type="match status" value="1"/>
</dbReference>
<evidence type="ECO:0000259" key="7">
    <source>
        <dbReference type="Pfam" id="PF01545"/>
    </source>
</evidence>
<dbReference type="Pfam" id="PF01545">
    <property type="entry name" value="Cation_efflux"/>
    <property type="match status" value="1"/>
</dbReference>
<accession>A0A2N1JH14</accession>
<feature type="domain" description="Cation efflux protein transmembrane" evidence="7">
    <location>
        <begin position="13"/>
        <end position="239"/>
    </location>
</feature>
<dbReference type="SUPFAM" id="SSF161111">
    <property type="entry name" value="Cation efflux protein transmembrane domain-like"/>
    <property type="match status" value="1"/>
</dbReference>
<feature type="transmembrane region" description="Helical" evidence="6">
    <location>
        <begin position="150"/>
        <end position="168"/>
    </location>
</feature>
<evidence type="ECO:0000256" key="2">
    <source>
        <dbReference type="ARBA" id="ARBA00022448"/>
    </source>
</evidence>
<keyword evidence="5 6" id="KW-0472">Membrane</keyword>
<dbReference type="GO" id="GO:0030003">
    <property type="term" value="P:intracellular monoatomic cation homeostasis"/>
    <property type="evidence" value="ECO:0007669"/>
    <property type="project" value="UniProtKB-ARBA"/>
</dbReference>